<gene>
    <name evidence="14" type="ORF">HER31_02225</name>
</gene>
<evidence type="ECO:0000259" key="13">
    <source>
        <dbReference type="Pfam" id="PF00520"/>
    </source>
</evidence>
<dbReference type="InterPro" id="IPR028325">
    <property type="entry name" value="VG_K_chnl"/>
</dbReference>
<evidence type="ECO:0000313" key="14">
    <source>
        <dbReference type="EMBL" id="QIZ75817.1"/>
    </source>
</evidence>
<feature type="transmembrane region" description="Helical" evidence="12">
    <location>
        <begin position="79"/>
        <end position="98"/>
    </location>
</feature>
<evidence type="ECO:0000256" key="3">
    <source>
        <dbReference type="ARBA" id="ARBA00022538"/>
    </source>
</evidence>
<evidence type="ECO:0000256" key="9">
    <source>
        <dbReference type="ARBA" id="ARBA00023065"/>
    </source>
</evidence>
<evidence type="ECO:0000256" key="12">
    <source>
        <dbReference type="SAM" id="Phobius"/>
    </source>
</evidence>
<sequence>MNWLRQLLDDETSTVGRRFNLLLQGLIILSLVTFSIETLPDLDERSRQLLRYCEVIFVAIFTVEYLARLLAAKNRKKFVFSFFGIVDLVAILPFYLALGLDLRAVRGLRMLRLVRLLKLARYNKAMKRLHCAFVIAKEELVMFVFATILTLYVAAVGIYFFENPAQPDSFSSIFSSLWWAVATLTTVGYGDIYPITAGGKVFTFLILILGLGIVSIPAGMVASALGEAREMEDK</sequence>
<evidence type="ECO:0000256" key="10">
    <source>
        <dbReference type="ARBA" id="ARBA00023136"/>
    </source>
</evidence>
<name>A0A6H1U9U3_9GAMM</name>
<dbReference type="KEGG" id="fes:HER31_02225"/>
<feature type="domain" description="Ion transport" evidence="13">
    <location>
        <begin position="18"/>
        <end position="231"/>
    </location>
</feature>
<evidence type="ECO:0000256" key="5">
    <source>
        <dbReference type="ARBA" id="ARBA00022826"/>
    </source>
</evidence>
<evidence type="ECO:0000256" key="1">
    <source>
        <dbReference type="ARBA" id="ARBA00004141"/>
    </source>
</evidence>
<feature type="transmembrane region" description="Helical" evidence="12">
    <location>
        <begin position="21"/>
        <end position="37"/>
    </location>
</feature>
<evidence type="ECO:0000313" key="15">
    <source>
        <dbReference type="Proteomes" id="UP000501602"/>
    </source>
</evidence>
<feature type="transmembrane region" description="Helical" evidence="12">
    <location>
        <begin position="49"/>
        <end position="67"/>
    </location>
</feature>
<dbReference type="Gene3D" id="1.10.287.70">
    <property type="match status" value="1"/>
</dbReference>
<keyword evidence="8 12" id="KW-1133">Transmembrane helix</keyword>
<keyword evidence="4 12" id="KW-0812">Transmembrane</keyword>
<dbReference type="GO" id="GO:0008076">
    <property type="term" value="C:voltage-gated potassium channel complex"/>
    <property type="evidence" value="ECO:0007669"/>
    <property type="project" value="InterPro"/>
</dbReference>
<dbReference type="InterPro" id="IPR005821">
    <property type="entry name" value="Ion_trans_dom"/>
</dbReference>
<feature type="transmembrane region" description="Helical" evidence="12">
    <location>
        <begin position="140"/>
        <end position="161"/>
    </location>
</feature>
<protein>
    <submittedName>
        <fullName evidence="14">Ion transporter</fullName>
    </submittedName>
</protein>
<keyword evidence="3" id="KW-0633">Potassium transport</keyword>
<evidence type="ECO:0000256" key="8">
    <source>
        <dbReference type="ARBA" id="ARBA00022989"/>
    </source>
</evidence>
<dbReference type="EMBL" id="CP051180">
    <property type="protein sequence ID" value="QIZ75817.1"/>
    <property type="molecule type" value="Genomic_DNA"/>
</dbReference>
<dbReference type="GO" id="GO:0005249">
    <property type="term" value="F:voltage-gated potassium channel activity"/>
    <property type="evidence" value="ECO:0007669"/>
    <property type="project" value="InterPro"/>
</dbReference>
<feature type="transmembrane region" description="Helical" evidence="12">
    <location>
        <begin position="204"/>
        <end position="225"/>
    </location>
</feature>
<reference evidence="14 15" key="1">
    <citation type="submission" date="2020-04" db="EMBL/GenBank/DDBJ databases">
        <title>Ferrimonas sp. S7 isolated from sea water.</title>
        <authorList>
            <person name="Bae S.S."/>
            <person name="Baek K."/>
        </authorList>
    </citation>
    <scope>NUCLEOTIDE SEQUENCE [LARGE SCALE GENOMIC DNA]</scope>
    <source>
        <strain evidence="14 15">S7</strain>
    </source>
</reference>
<dbReference type="GO" id="GO:0001508">
    <property type="term" value="P:action potential"/>
    <property type="evidence" value="ECO:0007669"/>
    <property type="project" value="TreeGrafter"/>
</dbReference>
<keyword evidence="5" id="KW-0631">Potassium channel</keyword>
<keyword evidence="11" id="KW-0407">Ion channel</keyword>
<keyword evidence="9" id="KW-0406">Ion transport</keyword>
<evidence type="ECO:0000256" key="4">
    <source>
        <dbReference type="ARBA" id="ARBA00022692"/>
    </source>
</evidence>
<accession>A0A6H1U9U3</accession>
<keyword evidence="6" id="KW-0851">Voltage-gated channel</keyword>
<dbReference type="PANTHER" id="PTHR11537">
    <property type="entry name" value="VOLTAGE-GATED POTASSIUM CHANNEL"/>
    <property type="match status" value="1"/>
</dbReference>
<organism evidence="14 15">
    <name type="scientific">Ferrimonas lipolytica</name>
    <dbReference type="NCBI Taxonomy" id="2724191"/>
    <lineage>
        <taxon>Bacteria</taxon>
        <taxon>Pseudomonadati</taxon>
        <taxon>Pseudomonadota</taxon>
        <taxon>Gammaproteobacteria</taxon>
        <taxon>Alteromonadales</taxon>
        <taxon>Ferrimonadaceae</taxon>
        <taxon>Ferrimonas</taxon>
    </lineage>
</organism>
<evidence type="ECO:0000256" key="7">
    <source>
        <dbReference type="ARBA" id="ARBA00022958"/>
    </source>
</evidence>
<dbReference type="Proteomes" id="UP000501602">
    <property type="component" value="Chromosome"/>
</dbReference>
<dbReference type="Gene3D" id="1.20.120.350">
    <property type="entry name" value="Voltage-gated potassium channels. Chain C"/>
    <property type="match status" value="1"/>
</dbReference>
<dbReference type="InterPro" id="IPR027359">
    <property type="entry name" value="Volt_channel_dom_sf"/>
</dbReference>
<keyword evidence="15" id="KW-1185">Reference proteome</keyword>
<keyword evidence="10 12" id="KW-0472">Membrane</keyword>
<dbReference type="Pfam" id="PF00520">
    <property type="entry name" value="Ion_trans"/>
    <property type="match status" value="1"/>
</dbReference>
<proteinExistence type="predicted"/>
<dbReference type="PANTHER" id="PTHR11537:SF254">
    <property type="entry name" value="POTASSIUM VOLTAGE-GATED CHANNEL PROTEIN SHAB"/>
    <property type="match status" value="1"/>
</dbReference>
<feature type="transmembrane region" description="Helical" evidence="12">
    <location>
        <begin position="173"/>
        <end position="192"/>
    </location>
</feature>
<dbReference type="AlphaFoldDB" id="A0A6H1U9U3"/>
<dbReference type="SUPFAM" id="SSF81324">
    <property type="entry name" value="Voltage-gated potassium channels"/>
    <property type="match status" value="1"/>
</dbReference>
<dbReference type="PRINTS" id="PR00169">
    <property type="entry name" value="KCHANNEL"/>
</dbReference>
<keyword evidence="7" id="KW-0630">Potassium</keyword>
<comment type="subcellular location">
    <subcellularLocation>
        <location evidence="1">Membrane</location>
        <topology evidence="1">Multi-pass membrane protein</topology>
    </subcellularLocation>
</comment>
<dbReference type="RefSeq" id="WP_168659078.1">
    <property type="nucleotide sequence ID" value="NZ_CP051180.1"/>
</dbReference>
<keyword evidence="2" id="KW-0813">Transport</keyword>
<evidence type="ECO:0000256" key="2">
    <source>
        <dbReference type="ARBA" id="ARBA00022448"/>
    </source>
</evidence>
<evidence type="ECO:0000256" key="6">
    <source>
        <dbReference type="ARBA" id="ARBA00022882"/>
    </source>
</evidence>
<evidence type="ECO:0000256" key="11">
    <source>
        <dbReference type="ARBA" id="ARBA00023303"/>
    </source>
</evidence>